<dbReference type="PANTHER" id="PTHR33480">
    <property type="entry name" value="SET DOMAIN-CONTAINING PROTEIN-RELATED"/>
    <property type="match status" value="1"/>
</dbReference>
<sequence length="471" mass="54599">MEFIPSDFVRVVMKSDHKLKPNNSKKQNKNITDENNSLESSEVMDFFNEINLQMNENSISEHNIKTELNIIDEIKEDITESVDCGNFEIVHLDNAPGINNDDDDMSYYDELIDNDGLMNNQDPLDISTDVNADDKSKISLSNESFINMKKKESINSLINQAKPMDSRQLSVPPSNTNNIKKNTKKHFCQFCKKLQAKYTRHLVNQHSNIEEVKKCIDIEDKKLRKKAINDLMKQGDYLHNTNPELNTGVVIVSRRPQAKYQKAADEFVVCSNCLGYFSARTLRIHYKVCKSGHKKGERGQKQEGRFLTGYIHPCASEIMRQKIFPKFHDDYVARTIQYDRLLILYGNVLCEKYTTEQLFNTVRNYLRLLARLLIEIKKINGEIDDFASIFHSKFYNDLIKAIKMCGNYENKNTNSNSTYNPTMLRLHLRKCGRLLALECVENRNLNKKKDVDEFLLKLAKNYNTSLSKKKS</sequence>
<comment type="caution">
    <text evidence="1">The sequence shown here is derived from an EMBL/GenBank/DDBJ whole genome shotgun (WGS) entry which is preliminary data.</text>
</comment>
<name>A0AA39C8K5_MICHY</name>
<dbReference type="EMBL" id="JAQQBR010001836">
    <property type="protein sequence ID" value="KAK0159798.1"/>
    <property type="molecule type" value="Genomic_DNA"/>
</dbReference>
<evidence type="ECO:0000313" key="2">
    <source>
        <dbReference type="Proteomes" id="UP001168972"/>
    </source>
</evidence>
<dbReference type="AlphaFoldDB" id="A0AA39C8K5"/>
<proteinExistence type="predicted"/>
<protein>
    <submittedName>
        <fullName evidence="1">Uncharacterized protein</fullName>
    </submittedName>
</protein>
<keyword evidence="2" id="KW-1185">Reference proteome</keyword>
<accession>A0AA39C8K5</accession>
<organism evidence="1 2">
    <name type="scientific">Microctonus hyperodae</name>
    <name type="common">Parasitoid wasp</name>
    <dbReference type="NCBI Taxonomy" id="165561"/>
    <lineage>
        <taxon>Eukaryota</taxon>
        <taxon>Metazoa</taxon>
        <taxon>Ecdysozoa</taxon>
        <taxon>Arthropoda</taxon>
        <taxon>Hexapoda</taxon>
        <taxon>Insecta</taxon>
        <taxon>Pterygota</taxon>
        <taxon>Neoptera</taxon>
        <taxon>Endopterygota</taxon>
        <taxon>Hymenoptera</taxon>
        <taxon>Apocrita</taxon>
        <taxon>Ichneumonoidea</taxon>
        <taxon>Braconidae</taxon>
        <taxon>Euphorinae</taxon>
        <taxon>Microctonus</taxon>
    </lineage>
</organism>
<dbReference type="Proteomes" id="UP001168972">
    <property type="component" value="Unassembled WGS sequence"/>
</dbReference>
<reference evidence="1" key="1">
    <citation type="journal article" date="2023" name="bioRxiv">
        <title>Scaffold-level genome assemblies of two parasitoid biocontrol wasps reveal the parthenogenesis mechanism and an associated novel virus.</title>
        <authorList>
            <person name="Inwood S."/>
            <person name="Skelly J."/>
            <person name="Guhlin J."/>
            <person name="Harrop T."/>
            <person name="Goldson S."/>
            <person name="Dearden P."/>
        </authorList>
    </citation>
    <scope>NUCLEOTIDE SEQUENCE</scope>
    <source>
        <strain evidence="1">Lincoln</strain>
        <tissue evidence="1">Whole body</tissue>
    </source>
</reference>
<reference evidence="1" key="2">
    <citation type="submission" date="2023-03" db="EMBL/GenBank/DDBJ databases">
        <authorList>
            <person name="Inwood S.N."/>
            <person name="Skelly J.G."/>
            <person name="Guhlin J."/>
            <person name="Harrop T.W.R."/>
            <person name="Goldson S.G."/>
            <person name="Dearden P.K."/>
        </authorList>
    </citation>
    <scope>NUCLEOTIDE SEQUENCE</scope>
    <source>
        <strain evidence="1">Lincoln</strain>
        <tissue evidence="1">Whole body</tissue>
    </source>
</reference>
<evidence type="ECO:0000313" key="1">
    <source>
        <dbReference type="EMBL" id="KAK0159798.1"/>
    </source>
</evidence>
<dbReference type="PANTHER" id="PTHR33480:SF1">
    <property type="entry name" value="TYR RECOMBINASE DOMAIN-CONTAINING PROTEIN"/>
    <property type="match status" value="1"/>
</dbReference>
<gene>
    <name evidence="1" type="ORF">PV327_010872</name>
</gene>